<protein>
    <recommendedName>
        <fullName evidence="3">Arrestin domain protein</fullName>
    </recommendedName>
</protein>
<dbReference type="Proteomes" id="UP000053660">
    <property type="component" value="Unassembled WGS sequence"/>
</dbReference>
<accession>A0A0B1TMI5</accession>
<proteinExistence type="predicted"/>
<sequence>MPASESLVRIISVSVPEVFVSSDDDMLTAEVRIANDANLAHSAQVVFRGYVKKGGRLIYEFLHEQAWILIKPNKTNTYKVSVEVWLSRFPPTMKLCDELEVEYCVRASVDPWCLNNYTEEMFRVHRALLLKMPHICCYQKHIRVRRCVRQKGWYHWKCNPVNGDIWVDKGAYSSEIKDENDVSLTNAEVTVTFVVTSTEPEKLSSLRLLLQGEVRVGSAWYTFIRYKAHVSSLPNSLFSPGDHSVSIPMPFRDFQHDTDILPPSMDDDIRYVCYGSTKPWQINDTTNETAGFVDRVVDTLAKQKFDSAYSEEFGAYGIHMPPENATPAVAPEVDVIKDAGKNSTSNEPEEAPEFEVIQIGEIKEIPMWVDRYDDHT</sequence>
<dbReference type="AlphaFoldDB" id="A0A0B1TMI5"/>
<evidence type="ECO:0000313" key="1">
    <source>
        <dbReference type="EMBL" id="KHJ98474.1"/>
    </source>
</evidence>
<dbReference type="EMBL" id="KN549307">
    <property type="protein sequence ID" value="KHJ98474.1"/>
    <property type="molecule type" value="Genomic_DNA"/>
</dbReference>
<reference evidence="1 2" key="1">
    <citation type="submission" date="2014-03" db="EMBL/GenBank/DDBJ databases">
        <title>Draft genome of the hookworm Oesophagostomum dentatum.</title>
        <authorList>
            <person name="Mitreva M."/>
        </authorList>
    </citation>
    <scope>NUCLEOTIDE SEQUENCE [LARGE SCALE GENOMIC DNA]</scope>
    <source>
        <strain evidence="1 2">OD-Hann</strain>
    </source>
</reference>
<evidence type="ECO:0000313" key="2">
    <source>
        <dbReference type="Proteomes" id="UP000053660"/>
    </source>
</evidence>
<name>A0A0B1TMI5_OESDE</name>
<evidence type="ECO:0008006" key="3">
    <source>
        <dbReference type="Google" id="ProtNLM"/>
    </source>
</evidence>
<keyword evidence="2" id="KW-1185">Reference proteome</keyword>
<gene>
    <name evidence="1" type="ORF">OESDEN_01545</name>
</gene>
<dbReference type="OrthoDB" id="5835966at2759"/>
<organism evidence="1 2">
    <name type="scientific">Oesophagostomum dentatum</name>
    <name type="common">Nodular worm</name>
    <dbReference type="NCBI Taxonomy" id="61180"/>
    <lineage>
        <taxon>Eukaryota</taxon>
        <taxon>Metazoa</taxon>
        <taxon>Ecdysozoa</taxon>
        <taxon>Nematoda</taxon>
        <taxon>Chromadorea</taxon>
        <taxon>Rhabditida</taxon>
        <taxon>Rhabditina</taxon>
        <taxon>Rhabditomorpha</taxon>
        <taxon>Strongyloidea</taxon>
        <taxon>Strongylidae</taxon>
        <taxon>Oesophagostomum</taxon>
    </lineage>
</organism>